<dbReference type="EMBL" id="JAIQZJ010000006">
    <property type="protein sequence ID" value="MBZ5738726.1"/>
    <property type="molecule type" value="Genomic_DNA"/>
</dbReference>
<dbReference type="Pfam" id="PF13416">
    <property type="entry name" value="SBP_bac_8"/>
    <property type="match status" value="1"/>
</dbReference>
<keyword evidence="6" id="KW-1185">Reference proteome</keyword>
<dbReference type="PANTHER" id="PTHR43649">
    <property type="entry name" value="ARABINOSE-BINDING PROTEIN-RELATED"/>
    <property type="match status" value="1"/>
</dbReference>
<gene>
    <name evidence="5" type="ORF">K8U61_11180</name>
</gene>
<comment type="similarity">
    <text evidence="1">Belongs to the bacterial solute-binding protein 1 family.</text>
</comment>
<reference evidence="5 6" key="1">
    <citation type="submission" date="2021-09" db="EMBL/GenBank/DDBJ databases">
        <title>Whole genome sequence of Nocardioides sp. GBK3QG-3.</title>
        <authorList>
            <person name="Tuo L."/>
        </authorList>
    </citation>
    <scope>NUCLEOTIDE SEQUENCE [LARGE SCALE GENOMIC DNA]</scope>
    <source>
        <strain evidence="5 6">GBK3QG-3</strain>
    </source>
</reference>
<proteinExistence type="inferred from homology"/>
<dbReference type="RefSeq" id="WP_224123100.1">
    <property type="nucleotide sequence ID" value="NZ_JAIQZJ010000006.1"/>
</dbReference>
<protein>
    <submittedName>
        <fullName evidence="5">ABC transporter substrate-binding protein</fullName>
    </submittedName>
</protein>
<evidence type="ECO:0000256" key="1">
    <source>
        <dbReference type="ARBA" id="ARBA00008520"/>
    </source>
</evidence>
<evidence type="ECO:0000313" key="6">
    <source>
        <dbReference type="Proteomes" id="UP000780875"/>
    </source>
</evidence>
<evidence type="ECO:0000256" key="3">
    <source>
        <dbReference type="ARBA" id="ARBA00022729"/>
    </source>
</evidence>
<dbReference type="Gene3D" id="3.40.190.10">
    <property type="entry name" value="Periplasmic binding protein-like II"/>
    <property type="match status" value="1"/>
</dbReference>
<dbReference type="InterPro" id="IPR006061">
    <property type="entry name" value="SBP_1_CS"/>
</dbReference>
<evidence type="ECO:0000256" key="4">
    <source>
        <dbReference type="SAM" id="SignalP"/>
    </source>
</evidence>
<evidence type="ECO:0000256" key="2">
    <source>
        <dbReference type="ARBA" id="ARBA00022448"/>
    </source>
</evidence>
<dbReference type="PROSITE" id="PS51257">
    <property type="entry name" value="PROKAR_LIPOPROTEIN"/>
    <property type="match status" value="1"/>
</dbReference>
<dbReference type="InterPro" id="IPR050490">
    <property type="entry name" value="Bact_solute-bd_prot1"/>
</dbReference>
<organism evidence="5 6">
    <name type="scientific">Nocardioides mangrovi</name>
    <dbReference type="NCBI Taxonomy" id="2874580"/>
    <lineage>
        <taxon>Bacteria</taxon>
        <taxon>Bacillati</taxon>
        <taxon>Actinomycetota</taxon>
        <taxon>Actinomycetes</taxon>
        <taxon>Propionibacteriales</taxon>
        <taxon>Nocardioidaceae</taxon>
        <taxon>Nocardioides</taxon>
    </lineage>
</organism>
<name>A0ABS7UDE0_9ACTN</name>
<dbReference type="SUPFAM" id="SSF53850">
    <property type="entry name" value="Periplasmic binding protein-like II"/>
    <property type="match status" value="1"/>
</dbReference>
<dbReference type="CDD" id="cd14748">
    <property type="entry name" value="PBP2_UgpB"/>
    <property type="match status" value="1"/>
</dbReference>
<keyword evidence="3 4" id="KW-0732">Signal</keyword>
<dbReference type="PROSITE" id="PS01037">
    <property type="entry name" value="SBP_BACTERIAL_1"/>
    <property type="match status" value="1"/>
</dbReference>
<dbReference type="InterPro" id="IPR006059">
    <property type="entry name" value="SBP"/>
</dbReference>
<accession>A0ABS7UDE0</accession>
<feature type="chain" id="PRO_5046465827" evidence="4">
    <location>
        <begin position="21"/>
        <end position="435"/>
    </location>
</feature>
<dbReference type="PANTHER" id="PTHR43649:SF30">
    <property type="entry name" value="ABC TRANSPORTER SUBSTRATE-BINDING PROTEIN"/>
    <property type="match status" value="1"/>
</dbReference>
<keyword evidence="2" id="KW-0813">Transport</keyword>
<feature type="signal peptide" evidence="4">
    <location>
        <begin position="1"/>
        <end position="20"/>
    </location>
</feature>
<sequence>MRRPSRLTAALAVLALTTLAACSSGSDHSGTTAVTTLDPDKDVTITWWTGQDSEADELLQKLADEYTADHPNVTIDLSPGADTTDDLLQKLQAGFASGDYPDVSYTYGSWASVLGKSGRTLDISDQVAQPDAGWDEFPEAARATATVDGQVIGLPAVVDNLGLIYNTELFDEAGLDYPTDDWTWDDFRAAAKALTDPSKNQFGTAYPTDGGEDTVWRFWPQVWQNGGDVLDDDGMPAFNSQAGVDALEYWRELAVDDQSVYLDQTDQKFEPNFYAGHIGMLISGPWVLYDLKSHKTPYAVAELPGTDGSHQTISGPDLWTLYDHDDSQRAAATFDFINWLTQPAQDVRWNLAYGNLPLRSSAADTPEFAQYGKDYPGADVFFKNLENATTPRPTVVGYTAMSRAVGSAISDVLRGDGDPQDKLDEAADAAKIDLQ</sequence>
<dbReference type="Proteomes" id="UP000780875">
    <property type="component" value="Unassembled WGS sequence"/>
</dbReference>
<comment type="caution">
    <text evidence="5">The sequence shown here is derived from an EMBL/GenBank/DDBJ whole genome shotgun (WGS) entry which is preliminary data.</text>
</comment>
<evidence type="ECO:0000313" key="5">
    <source>
        <dbReference type="EMBL" id="MBZ5738726.1"/>
    </source>
</evidence>